<keyword evidence="9" id="KW-1185">Reference proteome</keyword>
<dbReference type="EC" id="2.7.13.3" evidence="2"/>
<feature type="domain" description="Histidine kinase" evidence="6">
    <location>
        <begin position="134"/>
        <end position="344"/>
    </location>
</feature>
<dbReference type="SUPFAM" id="SSF55785">
    <property type="entry name" value="PYP-like sensor domain (PAS domain)"/>
    <property type="match status" value="1"/>
</dbReference>
<dbReference type="Pfam" id="PF00512">
    <property type="entry name" value="HisKA"/>
    <property type="match status" value="1"/>
</dbReference>
<sequence>MHELFGSVLDHVSDIIFARGSDGRILYGNQAFLQLFAPTRQEGIIGGEQRDDLISADLAFFLADDVAPASEADLVQGITDWAGRLRTVRVRRRTLEMRPGERLILTIATDMSELFACEQALVGVAGRLREWASVASHDLRSPIGSYVTAISMIQNDPESALSAQSRQYLELISDSASNVVQQLSAMIQRERGNRQKDEIAPDCDMNLVLAEVRACLAPLLAQGGVILDVARLPTVSGDRAALRRLFLNLIEYGLRRRARECPRMVLRYARLAGEHRFTLEDNGRAMAPEARDALVRPLRDGEPIGAGIGLAECQRAVARHGGSIAVDPLSAGGCRIEIRMPVLAAAREPSVSQVA</sequence>
<dbReference type="InterPro" id="IPR036890">
    <property type="entry name" value="HATPase_C_sf"/>
</dbReference>
<dbReference type="PROSITE" id="PS50109">
    <property type="entry name" value="HIS_KIN"/>
    <property type="match status" value="1"/>
</dbReference>
<dbReference type="Gene3D" id="1.10.287.130">
    <property type="match status" value="1"/>
</dbReference>
<dbReference type="GO" id="GO:0000156">
    <property type="term" value="F:phosphorelay response regulator activity"/>
    <property type="evidence" value="ECO:0007669"/>
    <property type="project" value="TreeGrafter"/>
</dbReference>
<dbReference type="GO" id="GO:0000155">
    <property type="term" value="F:phosphorelay sensor kinase activity"/>
    <property type="evidence" value="ECO:0007669"/>
    <property type="project" value="InterPro"/>
</dbReference>
<dbReference type="InterPro" id="IPR003594">
    <property type="entry name" value="HATPase_dom"/>
</dbReference>
<accession>A0A916V124</accession>
<dbReference type="AlphaFoldDB" id="A0A916V124"/>
<dbReference type="SUPFAM" id="SSF55874">
    <property type="entry name" value="ATPase domain of HSP90 chaperone/DNA topoisomerase II/histidine kinase"/>
    <property type="match status" value="1"/>
</dbReference>
<evidence type="ECO:0000256" key="1">
    <source>
        <dbReference type="ARBA" id="ARBA00000085"/>
    </source>
</evidence>
<dbReference type="InterPro" id="IPR003661">
    <property type="entry name" value="HisK_dim/P_dom"/>
</dbReference>
<dbReference type="Gene3D" id="3.30.565.10">
    <property type="entry name" value="Histidine kinase-like ATPase, C-terminal domain"/>
    <property type="match status" value="1"/>
</dbReference>
<dbReference type="SUPFAM" id="SSF47384">
    <property type="entry name" value="Homodimeric domain of signal transducing histidine kinase"/>
    <property type="match status" value="1"/>
</dbReference>
<dbReference type="PROSITE" id="PS50112">
    <property type="entry name" value="PAS"/>
    <property type="match status" value="1"/>
</dbReference>
<evidence type="ECO:0000256" key="3">
    <source>
        <dbReference type="ARBA" id="ARBA00022679"/>
    </source>
</evidence>
<dbReference type="CDD" id="cd00082">
    <property type="entry name" value="HisKA"/>
    <property type="match status" value="1"/>
</dbReference>
<dbReference type="Proteomes" id="UP000613160">
    <property type="component" value="Unassembled WGS sequence"/>
</dbReference>
<gene>
    <name evidence="8" type="ORF">GCM10011335_01340</name>
</gene>
<dbReference type="SMART" id="SM00387">
    <property type="entry name" value="HATPase_c"/>
    <property type="match status" value="1"/>
</dbReference>
<keyword evidence="4" id="KW-0418">Kinase</keyword>
<dbReference type="InterPro" id="IPR000014">
    <property type="entry name" value="PAS"/>
</dbReference>
<dbReference type="InterPro" id="IPR050351">
    <property type="entry name" value="BphY/WalK/GraS-like"/>
</dbReference>
<dbReference type="InterPro" id="IPR005467">
    <property type="entry name" value="His_kinase_dom"/>
</dbReference>
<keyword evidence="3" id="KW-0808">Transferase</keyword>
<comment type="caution">
    <text evidence="8">The sequence shown here is derived from an EMBL/GenBank/DDBJ whole genome shotgun (WGS) entry which is preliminary data.</text>
</comment>
<evidence type="ECO:0000259" key="6">
    <source>
        <dbReference type="PROSITE" id="PS50109"/>
    </source>
</evidence>
<proteinExistence type="predicted"/>
<keyword evidence="5" id="KW-0472">Membrane</keyword>
<reference evidence="8" key="1">
    <citation type="journal article" date="2014" name="Int. J. Syst. Evol. Microbiol.">
        <title>Complete genome sequence of Corynebacterium casei LMG S-19264T (=DSM 44701T), isolated from a smear-ripened cheese.</title>
        <authorList>
            <consortium name="US DOE Joint Genome Institute (JGI-PGF)"/>
            <person name="Walter F."/>
            <person name="Albersmeier A."/>
            <person name="Kalinowski J."/>
            <person name="Ruckert C."/>
        </authorList>
    </citation>
    <scope>NUCLEOTIDE SEQUENCE</scope>
    <source>
        <strain evidence="8">CGMCC 1.15493</strain>
    </source>
</reference>
<dbReference type="SMART" id="SM00388">
    <property type="entry name" value="HisKA"/>
    <property type="match status" value="1"/>
</dbReference>
<dbReference type="GO" id="GO:0016020">
    <property type="term" value="C:membrane"/>
    <property type="evidence" value="ECO:0007669"/>
    <property type="project" value="UniProtKB-SubCell"/>
</dbReference>
<dbReference type="Pfam" id="PF02518">
    <property type="entry name" value="HATPase_c"/>
    <property type="match status" value="1"/>
</dbReference>
<evidence type="ECO:0000259" key="7">
    <source>
        <dbReference type="PROSITE" id="PS50112"/>
    </source>
</evidence>
<evidence type="ECO:0000256" key="2">
    <source>
        <dbReference type="ARBA" id="ARBA00012438"/>
    </source>
</evidence>
<dbReference type="InterPro" id="IPR036097">
    <property type="entry name" value="HisK_dim/P_sf"/>
</dbReference>
<evidence type="ECO:0000313" key="8">
    <source>
        <dbReference type="EMBL" id="GGD02408.1"/>
    </source>
</evidence>
<evidence type="ECO:0000256" key="5">
    <source>
        <dbReference type="ARBA" id="ARBA00023136"/>
    </source>
</evidence>
<dbReference type="GO" id="GO:0007234">
    <property type="term" value="P:osmosensory signaling via phosphorelay pathway"/>
    <property type="evidence" value="ECO:0007669"/>
    <property type="project" value="TreeGrafter"/>
</dbReference>
<dbReference type="PANTHER" id="PTHR42878:SF14">
    <property type="entry name" value="OSMOLARITY TWO-COMPONENT SYSTEM PROTEIN SSK1"/>
    <property type="match status" value="1"/>
</dbReference>
<dbReference type="PANTHER" id="PTHR42878">
    <property type="entry name" value="TWO-COMPONENT HISTIDINE KINASE"/>
    <property type="match status" value="1"/>
</dbReference>
<evidence type="ECO:0000313" key="9">
    <source>
        <dbReference type="Proteomes" id="UP000613160"/>
    </source>
</evidence>
<dbReference type="GO" id="GO:0030295">
    <property type="term" value="F:protein kinase activator activity"/>
    <property type="evidence" value="ECO:0007669"/>
    <property type="project" value="TreeGrafter"/>
</dbReference>
<organism evidence="8 9">
    <name type="scientific">Aureimonas glaciei</name>
    <dbReference type="NCBI Taxonomy" id="1776957"/>
    <lineage>
        <taxon>Bacteria</taxon>
        <taxon>Pseudomonadati</taxon>
        <taxon>Pseudomonadota</taxon>
        <taxon>Alphaproteobacteria</taxon>
        <taxon>Hyphomicrobiales</taxon>
        <taxon>Aurantimonadaceae</taxon>
        <taxon>Aureimonas</taxon>
    </lineage>
</organism>
<dbReference type="RefSeq" id="WP_188848554.1">
    <property type="nucleotide sequence ID" value="NZ_BMJJ01000001.1"/>
</dbReference>
<protein>
    <recommendedName>
        <fullName evidence="2">histidine kinase</fullName>
        <ecNumber evidence="2">2.7.13.3</ecNumber>
    </recommendedName>
</protein>
<dbReference type="EMBL" id="BMJJ01000001">
    <property type="protein sequence ID" value="GGD02408.1"/>
    <property type="molecule type" value="Genomic_DNA"/>
</dbReference>
<evidence type="ECO:0000256" key="4">
    <source>
        <dbReference type="ARBA" id="ARBA00022777"/>
    </source>
</evidence>
<name>A0A916V124_9HYPH</name>
<dbReference type="Gene3D" id="3.30.450.20">
    <property type="entry name" value="PAS domain"/>
    <property type="match status" value="1"/>
</dbReference>
<feature type="domain" description="PAS" evidence="7">
    <location>
        <begin position="1"/>
        <end position="42"/>
    </location>
</feature>
<reference evidence="8" key="2">
    <citation type="submission" date="2020-09" db="EMBL/GenBank/DDBJ databases">
        <authorList>
            <person name="Sun Q."/>
            <person name="Zhou Y."/>
        </authorList>
    </citation>
    <scope>NUCLEOTIDE SEQUENCE</scope>
    <source>
        <strain evidence="8">CGMCC 1.15493</strain>
    </source>
</reference>
<dbReference type="InterPro" id="IPR035965">
    <property type="entry name" value="PAS-like_dom_sf"/>
</dbReference>
<comment type="catalytic activity">
    <reaction evidence="1">
        <text>ATP + protein L-histidine = ADP + protein N-phospho-L-histidine.</text>
        <dbReference type="EC" id="2.7.13.3"/>
    </reaction>
</comment>